<dbReference type="AlphaFoldDB" id="A0AAD5TVZ2"/>
<keyword evidence="2" id="KW-1185">Reference proteome</keyword>
<feature type="non-terminal residue" evidence="1">
    <location>
        <position position="59"/>
    </location>
</feature>
<protein>
    <submittedName>
        <fullName evidence="1">Uncharacterized protein</fullName>
    </submittedName>
</protein>
<proteinExistence type="predicted"/>
<gene>
    <name evidence="1" type="ORF">HK099_001057</name>
</gene>
<dbReference type="Proteomes" id="UP001211065">
    <property type="component" value="Unassembled WGS sequence"/>
</dbReference>
<organism evidence="1 2">
    <name type="scientific">Clydaea vesicula</name>
    <dbReference type="NCBI Taxonomy" id="447962"/>
    <lineage>
        <taxon>Eukaryota</taxon>
        <taxon>Fungi</taxon>
        <taxon>Fungi incertae sedis</taxon>
        <taxon>Chytridiomycota</taxon>
        <taxon>Chytridiomycota incertae sedis</taxon>
        <taxon>Chytridiomycetes</taxon>
        <taxon>Lobulomycetales</taxon>
        <taxon>Lobulomycetaceae</taxon>
        <taxon>Clydaea</taxon>
    </lineage>
</organism>
<evidence type="ECO:0000313" key="1">
    <source>
        <dbReference type="EMBL" id="KAJ3204669.1"/>
    </source>
</evidence>
<comment type="caution">
    <text evidence="1">The sequence shown here is derived from an EMBL/GenBank/DDBJ whole genome shotgun (WGS) entry which is preliminary data.</text>
</comment>
<accession>A0AAD5TVZ2</accession>
<sequence length="59" mass="6699">LTEVTRSNNRFNCEAPECDYSNESPNAFGKHCRKCEKLIPWLKTGRNAVSINVVNVDTE</sequence>
<dbReference type="EMBL" id="JADGJW010001276">
    <property type="protein sequence ID" value="KAJ3204669.1"/>
    <property type="molecule type" value="Genomic_DNA"/>
</dbReference>
<reference evidence="1" key="1">
    <citation type="submission" date="2020-05" db="EMBL/GenBank/DDBJ databases">
        <title>Phylogenomic resolution of chytrid fungi.</title>
        <authorList>
            <person name="Stajich J.E."/>
            <person name="Amses K."/>
            <person name="Simmons R."/>
            <person name="Seto K."/>
            <person name="Myers J."/>
            <person name="Bonds A."/>
            <person name="Quandt C.A."/>
            <person name="Barry K."/>
            <person name="Liu P."/>
            <person name="Grigoriev I."/>
            <person name="Longcore J.E."/>
            <person name="James T.Y."/>
        </authorList>
    </citation>
    <scope>NUCLEOTIDE SEQUENCE</scope>
    <source>
        <strain evidence="1">JEL0476</strain>
    </source>
</reference>
<feature type="non-terminal residue" evidence="1">
    <location>
        <position position="1"/>
    </location>
</feature>
<name>A0AAD5TVZ2_9FUNG</name>
<evidence type="ECO:0000313" key="2">
    <source>
        <dbReference type="Proteomes" id="UP001211065"/>
    </source>
</evidence>